<organism evidence="2 3">
    <name type="scientific">Channa striata</name>
    <name type="common">Snakehead murrel</name>
    <name type="synonym">Ophicephalus striatus</name>
    <dbReference type="NCBI Taxonomy" id="64152"/>
    <lineage>
        <taxon>Eukaryota</taxon>
        <taxon>Metazoa</taxon>
        <taxon>Chordata</taxon>
        <taxon>Craniata</taxon>
        <taxon>Vertebrata</taxon>
        <taxon>Euteleostomi</taxon>
        <taxon>Actinopterygii</taxon>
        <taxon>Neopterygii</taxon>
        <taxon>Teleostei</taxon>
        <taxon>Neoteleostei</taxon>
        <taxon>Acanthomorphata</taxon>
        <taxon>Anabantaria</taxon>
        <taxon>Anabantiformes</taxon>
        <taxon>Channoidei</taxon>
        <taxon>Channidae</taxon>
        <taxon>Channa</taxon>
    </lineage>
</organism>
<proteinExistence type="predicted"/>
<accession>A0AA88IMW1</accession>
<protein>
    <recommendedName>
        <fullName evidence="1">Nuclear Testis protein N-terminal domain-containing protein</fullName>
    </recommendedName>
</protein>
<gene>
    <name evidence="2" type="ORF">Q5P01_025172</name>
</gene>
<keyword evidence="3" id="KW-1185">Reference proteome</keyword>
<dbReference type="Proteomes" id="UP001187415">
    <property type="component" value="Unassembled WGS sequence"/>
</dbReference>
<feature type="domain" description="Nuclear Testis protein N-terminal" evidence="1">
    <location>
        <begin position="15"/>
        <end position="80"/>
    </location>
</feature>
<dbReference type="EMBL" id="JAUPFM010000021">
    <property type="protein sequence ID" value="KAK2816981.1"/>
    <property type="molecule type" value="Genomic_DNA"/>
</dbReference>
<dbReference type="AlphaFoldDB" id="A0AA88IMW1"/>
<evidence type="ECO:0000259" key="1">
    <source>
        <dbReference type="Pfam" id="PF12881"/>
    </source>
</evidence>
<evidence type="ECO:0000313" key="2">
    <source>
        <dbReference type="EMBL" id="KAK2816981.1"/>
    </source>
</evidence>
<name>A0AA88IMW1_CHASR</name>
<reference evidence="2" key="1">
    <citation type="submission" date="2023-07" db="EMBL/GenBank/DDBJ databases">
        <title>Chromosome-level Genome Assembly of Striped Snakehead (Channa striata).</title>
        <authorList>
            <person name="Liu H."/>
        </authorList>
    </citation>
    <scope>NUCLEOTIDE SEQUENCE</scope>
    <source>
        <strain evidence="2">Gz</strain>
        <tissue evidence="2">Muscle</tissue>
    </source>
</reference>
<sequence>MDTARFKIEKGQVNKTENEEEEGGENAKLEIGNGPFLEYLDKLCSDENFVRMVEMTLNIPYLDSLLSSDPEPLDLLALEKGDYQLCLSSSHHHPYSPSSSSERRAGLLGLTAEEDLHTPVGIAAAAAAAAADCPPSHFSPPHISYLTTFVL</sequence>
<dbReference type="Pfam" id="PF12881">
    <property type="entry name" value="NUT"/>
    <property type="match status" value="1"/>
</dbReference>
<dbReference type="InterPro" id="IPR024309">
    <property type="entry name" value="NUT_N"/>
</dbReference>
<comment type="caution">
    <text evidence="2">The sequence shown here is derived from an EMBL/GenBank/DDBJ whole genome shotgun (WGS) entry which is preliminary data.</text>
</comment>
<evidence type="ECO:0000313" key="3">
    <source>
        <dbReference type="Proteomes" id="UP001187415"/>
    </source>
</evidence>